<evidence type="ECO:0000259" key="4">
    <source>
        <dbReference type="PROSITE" id="PS51165"/>
    </source>
</evidence>
<dbReference type="PANTHER" id="PTHR47313">
    <property type="entry name" value="RIBOSOMAL RNA LARGE SUBUNIT METHYLTRANSFERASE K/L"/>
    <property type="match status" value="1"/>
</dbReference>
<dbReference type="SUPFAM" id="SSF53335">
    <property type="entry name" value="S-adenosyl-L-methionine-dependent methyltransferases"/>
    <property type="match status" value="1"/>
</dbReference>
<dbReference type="PRINTS" id="PR00507">
    <property type="entry name" value="N12N6MTFRASE"/>
</dbReference>
<evidence type="ECO:0000256" key="1">
    <source>
        <dbReference type="ARBA" id="ARBA00022603"/>
    </source>
</evidence>
<dbReference type="Gene3D" id="3.40.50.150">
    <property type="entry name" value="Vaccinia Virus protein VP39"/>
    <property type="match status" value="1"/>
</dbReference>
<dbReference type="RefSeq" id="WP_277734378.1">
    <property type="nucleotide sequence ID" value="NZ_CP120733.1"/>
</dbReference>
<dbReference type="PROSITE" id="PS00092">
    <property type="entry name" value="N6_MTASE"/>
    <property type="match status" value="1"/>
</dbReference>
<dbReference type="InterPro" id="IPR002052">
    <property type="entry name" value="DNA_methylase_N6_adenine_CS"/>
</dbReference>
<dbReference type="PANTHER" id="PTHR47313:SF1">
    <property type="entry name" value="RIBOSOMAL RNA LARGE SUBUNIT METHYLTRANSFERASE K_L"/>
    <property type="match status" value="1"/>
</dbReference>
<proteinExistence type="predicted"/>
<evidence type="ECO:0000313" key="6">
    <source>
        <dbReference type="Proteomes" id="UP001222800"/>
    </source>
</evidence>
<dbReference type="InterPro" id="IPR000241">
    <property type="entry name" value="RlmKL-like_Mtase"/>
</dbReference>
<dbReference type="CDD" id="cd11715">
    <property type="entry name" value="THUMP_AdoMetMT"/>
    <property type="match status" value="1"/>
</dbReference>
<sequence>MKDVTLIAPCFFGVEKTLKREIENLGYEIQKVEDGRVTFKTDNYGICKSNLWLRTAERVLLKVGEFEARSFEELFQNTKKLPWHKYIKKDAVFPVSKASSIKSKLYSVPDIQSIVKKAVVENLKQEYKVNWFDENSDEKYPIYVFIHKDKVTISIDTCGQALHKRGYRENASKAPIRETLAAALVSLTPWKQDRILVDPFCGSGTILIEAAMMGLNMAPGLNREFLSENWSILGKKLWWKARKEAFEMMKTDVDFKIYGYDIDDEVLEIAKENARLADVDNYIKFEKQDARDLKSDYEYGFVITNPPYGERLEDKDSVKQLYKEISLPFKKLDTWSFYIITAYNEFEDAFGRKADRKRKLYNGMLRSDLYQYYGPKPSKK</sequence>
<feature type="domain" description="THUMP" evidence="4">
    <location>
        <begin position="45"/>
        <end position="157"/>
    </location>
</feature>
<dbReference type="PROSITE" id="PS01261">
    <property type="entry name" value="UPF0020"/>
    <property type="match status" value="1"/>
</dbReference>
<dbReference type="Pfam" id="PF02926">
    <property type="entry name" value="THUMP"/>
    <property type="match status" value="1"/>
</dbReference>
<gene>
    <name evidence="5" type="ORF">P4S50_08450</name>
</gene>
<dbReference type="CDD" id="cd02440">
    <property type="entry name" value="AdoMet_MTases"/>
    <property type="match status" value="1"/>
</dbReference>
<dbReference type="Proteomes" id="UP001222800">
    <property type="component" value="Chromosome"/>
</dbReference>
<reference evidence="5 6" key="1">
    <citation type="submission" date="2023-03" db="EMBL/GenBank/DDBJ databases">
        <title>Complete genome sequence of Tepidibacter sp. SWIR-1, isolated from a deep-sea hydrothermal vent.</title>
        <authorList>
            <person name="Li X."/>
        </authorList>
    </citation>
    <scope>NUCLEOTIDE SEQUENCE [LARGE SCALE GENOMIC DNA]</scope>
    <source>
        <strain evidence="5 6">SWIR-1</strain>
    </source>
</reference>
<accession>A0ABY8EGM1</accession>
<dbReference type="EMBL" id="CP120733">
    <property type="protein sequence ID" value="WFD12096.1"/>
    <property type="molecule type" value="Genomic_DNA"/>
</dbReference>
<name>A0ABY8EGM1_9FIRM</name>
<dbReference type="GO" id="GO:0008168">
    <property type="term" value="F:methyltransferase activity"/>
    <property type="evidence" value="ECO:0007669"/>
    <property type="project" value="UniProtKB-KW"/>
</dbReference>
<evidence type="ECO:0000256" key="2">
    <source>
        <dbReference type="ARBA" id="ARBA00022679"/>
    </source>
</evidence>
<evidence type="ECO:0000313" key="5">
    <source>
        <dbReference type="EMBL" id="WFD12096.1"/>
    </source>
</evidence>
<dbReference type="InterPro" id="IPR054170">
    <property type="entry name" value="RlmL_1st"/>
</dbReference>
<dbReference type="PROSITE" id="PS51165">
    <property type="entry name" value="THUMP"/>
    <property type="match status" value="1"/>
</dbReference>
<dbReference type="GO" id="GO:0032259">
    <property type="term" value="P:methylation"/>
    <property type="evidence" value="ECO:0007669"/>
    <property type="project" value="UniProtKB-KW"/>
</dbReference>
<dbReference type="Gene3D" id="3.30.2130.30">
    <property type="match status" value="1"/>
</dbReference>
<keyword evidence="6" id="KW-1185">Reference proteome</keyword>
<keyword evidence="1 5" id="KW-0489">Methyltransferase</keyword>
<organism evidence="5 6">
    <name type="scientific">Tepidibacter hydrothermalis</name>
    <dbReference type="NCBI Taxonomy" id="3036126"/>
    <lineage>
        <taxon>Bacteria</taxon>
        <taxon>Bacillati</taxon>
        <taxon>Bacillota</taxon>
        <taxon>Clostridia</taxon>
        <taxon>Peptostreptococcales</taxon>
        <taxon>Peptostreptococcaceae</taxon>
        <taxon>Tepidibacter</taxon>
    </lineage>
</organism>
<dbReference type="InterPro" id="IPR029063">
    <property type="entry name" value="SAM-dependent_MTases_sf"/>
</dbReference>
<keyword evidence="2" id="KW-0808">Transferase</keyword>
<dbReference type="SMART" id="SM00981">
    <property type="entry name" value="THUMP"/>
    <property type="match status" value="1"/>
</dbReference>
<keyword evidence="3" id="KW-0694">RNA-binding</keyword>
<dbReference type="Pfam" id="PF01170">
    <property type="entry name" value="UPF0020"/>
    <property type="match status" value="1"/>
</dbReference>
<dbReference type="InterPro" id="IPR004114">
    <property type="entry name" value="THUMP_dom"/>
</dbReference>
<dbReference type="Pfam" id="PF22020">
    <property type="entry name" value="RlmL_1st"/>
    <property type="match status" value="1"/>
</dbReference>
<dbReference type="InterPro" id="IPR053943">
    <property type="entry name" value="RlmKL-like_Mtase_CS"/>
</dbReference>
<evidence type="ECO:0000256" key="3">
    <source>
        <dbReference type="PROSITE-ProRule" id="PRU00529"/>
    </source>
</evidence>
<protein>
    <submittedName>
        <fullName evidence="5">Class I SAM-dependent RNA methyltransferase</fullName>
    </submittedName>
</protein>